<dbReference type="Proteomes" id="UP000053732">
    <property type="component" value="Unassembled WGS sequence"/>
</dbReference>
<evidence type="ECO:0000313" key="2">
    <source>
        <dbReference type="Proteomes" id="UP000053732"/>
    </source>
</evidence>
<gene>
    <name evidence="1" type="ORF">PCAMFM013_S002g000173</name>
</gene>
<dbReference type="AlphaFoldDB" id="A0A0G4NW53"/>
<proteinExistence type="predicted"/>
<evidence type="ECO:0000313" key="1">
    <source>
        <dbReference type="EMBL" id="CRL18303.1"/>
    </source>
</evidence>
<dbReference type="EMBL" id="HG793135">
    <property type="protein sequence ID" value="CRL18303.1"/>
    <property type="molecule type" value="Genomic_DNA"/>
</dbReference>
<sequence>MRLPPDVPFSVNRAVAGGVNQVVLHGQSYTGNYSSEIAELHYVLCFLSFLL</sequence>
<protein>
    <submittedName>
        <fullName evidence="1">Str. FM013</fullName>
    </submittedName>
</protein>
<organism evidence="1 2">
    <name type="scientific">Penicillium camemberti (strain FM 013)</name>
    <dbReference type="NCBI Taxonomy" id="1429867"/>
    <lineage>
        <taxon>Eukaryota</taxon>
        <taxon>Fungi</taxon>
        <taxon>Dikarya</taxon>
        <taxon>Ascomycota</taxon>
        <taxon>Pezizomycotina</taxon>
        <taxon>Eurotiomycetes</taxon>
        <taxon>Eurotiomycetidae</taxon>
        <taxon>Eurotiales</taxon>
        <taxon>Aspergillaceae</taxon>
        <taxon>Penicillium</taxon>
    </lineage>
</organism>
<reference evidence="1 2" key="1">
    <citation type="journal article" date="2014" name="Nat. Commun.">
        <title>Multiple recent horizontal transfers of a large genomic region in cheese making fungi.</title>
        <authorList>
            <person name="Cheeseman K."/>
            <person name="Ropars J."/>
            <person name="Renault P."/>
            <person name="Dupont J."/>
            <person name="Gouzy J."/>
            <person name="Branca A."/>
            <person name="Abraham A.L."/>
            <person name="Ceppi M."/>
            <person name="Conseiller E."/>
            <person name="Debuchy R."/>
            <person name="Malagnac F."/>
            <person name="Goarin A."/>
            <person name="Silar P."/>
            <person name="Lacoste S."/>
            <person name="Sallet E."/>
            <person name="Bensimon A."/>
            <person name="Giraud T."/>
            <person name="Brygoo Y."/>
        </authorList>
    </citation>
    <scope>NUCLEOTIDE SEQUENCE [LARGE SCALE GENOMIC DNA]</scope>
    <source>
        <strain evidence="2">FM 013</strain>
    </source>
</reference>
<keyword evidence="2" id="KW-1185">Reference proteome</keyword>
<accession>A0A0G4NW53</accession>
<name>A0A0G4NW53_PENC3</name>